<evidence type="ECO:0000313" key="2">
    <source>
        <dbReference type="EMBL" id="GLK10800.1"/>
    </source>
</evidence>
<reference evidence="2" key="1">
    <citation type="journal article" date="2014" name="Int. J. Syst. Evol. Microbiol.">
        <title>Complete genome sequence of Corynebacterium casei LMG S-19264T (=DSM 44701T), isolated from a smear-ripened cheese.</title>
        <authorList>
            <consortium name="US DOE Joint Genome Institute (JGI-PGF)"/>
            <person name="Walter F."/>
            <person name="Albersmeier A."/>
            <person name="Kalinowski J."/>
            <person name="Ruckert C."/>
        </authorList>
    </citation>
    <scope>NUCLEOTIDE SEQUENCE</scope>
    <source>
        <strain evidence="2">VKM Ac-2007</strain>
    </source>
</reference>
<dbReference type="RefSeq" id="WP_271219211.1">
    <property type="nucleotide sequence ID" value="NZ_BAAAVD010000039.1"/>
</dbReference>
<keyword evidence="3" id="KW-1185">Reference proteome</keyword>
<dbReference type="Proteomes" id="UP001143474">
    <property type="component" value="Unassembled WGS sequence"/>
</dbReference>
<gene>
    <name evidence="2" type="ORF">GCM10017600_42060</name>
</gene>
<protein>
    <submittedName>
        <fullName evidence="2">Uncharacterized protein</fullName>
    </submittedName>
</protein>
<dbReference type="EMBL" id="BSEV01000009">
    <property type="protein sequence ID" value="GLK10800.1"/>
    <property type="molecule type" value="Genomic_DNA"/>
</dbReference>
<feature type="compositionally biased region" description="Low complexity" evidence="1">
    <location>
        <begin position="47"/>
        <end position="60"/>
    </location>
</feature>
<dbReference type="AlphaFoldDB" id="A0A9W6I2F8"/>
<feature type="region of interest" description="Disordered" evidence="1">
    <location>
        <begin position="1"/>
        <end position="24"/>
    </location>
</feature>
<organism evidence="2 3">
    <name type="scientific">Streptosporangium carneum</name>
    <dbReference type="NCBI Taxonomy" id="47481"/>
    <lineage>
        <taxon>Bacteria</taxon>
        <taxon>Bacillati</taxon>
        <taxon>Actinomycetota</taxon>
        <taxon>Actinomycetes</taxon>
        <taxon>Streptosporangiales</taxon>
        <taxon>Streptosporangiaceae</taxon>
        <taxon>Streptosporangium</taxon>
    </lineage>
</organism>
<evidence type="ECO:0000313" key="3">
    <source>
        <dbReference type="Proteomes" id="UP001143474"/>
    </source>
</evidence>
<feature type="region of interest" description="Disordered" evidence="1">
    <location>
        <begin position="47"/>
        <end position="82"/>
    </location>
</feature>
<evidence type="ECO:0000256" key="1">
    <source>
        <dbReference type="SAM" id="MobiDB-lite"/>
    </source>
</evidence>
<reference evidence="2" key="2">
    <citation type="submission" date="2023-01" db="EMBL/GenBank/DDBJ databases">
        <authorList>
            <person name="Sun Q."/>
            <person name="Evtushenko L."/>
        </authorList>
    </citation>
    <scope>NUCLEOTIDE SEQUENCE</scope>
    <source>
        <strain evidence="2">VKM Ac-2007</strain>
    </source>
</reference>
<comment type="caution">
    <text evidence="2">The sequence shown here is derived from an EMBL/GenBank/DDBJ whole genome shotgun (WGS) entry which is preliminary data.</text>
</comment>
<accession>A0A9W6I2F8</accession>
<proteinExistence type="predicted"/>
<sequence>MTDRARTRQTADFPARGRGAVGAPLHPVPGFAMASCPTVRPAVAPERAAVPGGGSARTAPAAPPGPAAAPARRPRPTGREVRVADRGCLAILAGTHRLEFEDVTPVGPAPRLVATRPARPVKEL</sequence>
<name>A0A9W6I2F8_9ACTN</name>